<evidence type="ECO:0000256" key="1">
    <source>
        <dbReference type="ARBA" id="ARBA00004496"/>
    </source>
</evidence>
<dbReference type="InterPro" id="IPR018060">
    <property type="entry name" value="HTH_AraC"/>
</dbReference>
<dbReference type="CDD" id="cd17536">
    <property type="entry name" value="REC_YesN-like"/>
    <property type="match status" value="1"/>
</dbReference>
<dbReference type="PROSITE" id="PS01124">
    <property type="entry name" value="HTH_ARAC_FAMILY_2"/>
    <property type="match status" value="1"/>
</dbReference>
<dbReference type="Pfam" id="PF12833">
    <property type="entry name" value="HTH_18"/>
    <property type="match status" value="1"/>
</dbReference>
<organism evidence="11 12">
    <name type="scientific">Paenibacillus agricola</name>
    <dbReference type="NCBI Taxonomy" id="2716264"/>
    <lineage>
        <taxon>Bacteria</taxon>
        <taxon>Bacillati</taxon>
        <taxon>Bacillota</taxon>
        <taxon>Bacilli</taxon>
        <taxon>Bacillales</taxon>
        <taxon>Paenibacillaceae</taxon>
        <taxon>Paenibacillus</taxon>
    </lineage>
</organism>
<keyword evidence="7" id="KW-0804">Transcription</keyword>
<reference evidence="11" key="1">
    <citation type="submission" date="2020-03" db="EMBL/GenBank/DDBJ databases">
        <title>Draft sequencing of Paenibacilllus sp. S3N08.</title>
        <authorList>
            <person name="Kim D.-U."/>
        </authorList>
    </citation>
    <scope>NUCLEOTIDE SEQUENCE</scope>
    <source>
        <strain evidence="11">S3N08</strain>
    </source>
</reference>
<name>A0ABX0JG65_9BACL</name>
<dbReference type="Proteomes" id="UP001165962">
    <property type="component" value="Unassembled WGS sequence"/>
</dbReference>
<dbReference type="InterPro" id="IPR009057">
    <property type="entry name" value="Homeodomain-like_sf"/>
</dbReference>
<evidence type="ECO:0000259" key="9">
    <source>
        <dbReference type="PROSITE" id="PS01124"/>
    </source>
</evidence>
<dbReference type="Gene3D" id="1.10.10.60">
    <property type="entry name" value="Homeodomain-like"/>
    <property type="match status" value="2"/>
</dbReference>
<dbReference type="PANTHER" id="PTHR42713">
    <property type="entry name" value="HISTIDINE KINASE-RELATED"/>
    <property type="match status" value="1"/>
</dbReference>
<keyword evidence="4" id="KW-0902">Two-component regulatory system</keyword>
<dbReference type="PANTHER" id="PTHR42713:SF3">
    <property type="entry name" value="TRANSCRIPTIONAL REGULATORY PROTEIN HPTR"/>
    <property type="match status" value="1"/>
</dbReference>
<gene>
    <name evidence="11" type="ORF">G9U52_34795</name>
</gene>
<evidence type="ECO:0000313" key="12">
    <source>
        <dbReference type="Proteomes" id="UP001165962"/>
    </source>
</evidence>
<dbReference type="SMART" id="SM00448">
    <property type="entry name" value="REC"/>
    <property type="match status" value="1"/>
</dbReference>
<comment type="caution">
    <text evidence="11">The sequence shown here is derived from an EMBL/GenBank/DDBJ whole genome shotgun (WGS) entry which is preliminary data.</text>
</comment>
<dbReference type="Pfam" id="PF00072">
    <property type="entry name" value="Response_reg"/>
    <property type="match status" value="1"/>
</dbReference>
<dbReference type="RefSeq" id="WP_166156759.1">
    <property type="nucleotide sequence ID" value="NZ_JAAOIW010000024.1"/>
</dbReference>
<comment type="subcellular location">
    <subcellularLocation>
        <location evidence="1">Cytoplasm</location>
    </subcellularLocation>
</comment>
<proteinExistence type="predicted"/>
<keyword evidence="3 8" id="KW-0597">Phosphoprotein</keyword>
<evidence type="ECO:0000256" key="2">
    <source>
        <dbReference type="ARBA" id="ARBA00022490"/>
    </source>
</evidence>
<dbReference type="SUPFAM" id="SSF46689">
    <property type="entry name" value="Homeodomain-like"/>
    <property type="match status" value="2"/>
</dbReference>
<keyword evidence="6" id="KW-0238">DNA-binding</keyword>
<dbReference type="SMART" id="SM00342">
    <property type="entry name" value="HTH_ARAC"/>
    <property type="match status" value="1"/>
</dbReference>
<dbReference type="Gene3D" id="3.40.50.2300">
    <property type="match status" value="1"/>
</dbReference>
<evidence type="ECO:0000256" key="6">
    <source>
        <dbReference type="ARBA" id="ARBA00023125"/>
    </source>
</evidence>
<dbReference type="EMBL" id="JAAOIW010000024">
    <property type="protein sequence ID" value="NHN34913.1"/>
    <property type="molecule type" value="Genomic_DNA"/>
</dbReference>
<protein>
    <submittedName>
        <fullName evidence="11">Response regulator</fullName>
    </submittedName>
</protein>
<sequence length="524" mass="60312">MHKVVIIDDEPMVCRSLAENFAWKEWNCTVSGTALNGLEGKGLIDRIKPEFVLTDVKMPGMNGLEVAEYVSRNYPNTIIIVLSGFNEFDYVREAMRHNVFDYLLKPIDKEELKKTLRRALYHLNKALETSRDAEIIEKKLNQANPLAESGIIMNLMLNNALETESLQNQMQGLGMAFQKGQVVAFDLLRVWEGHRNYQSLSHFALSNILYEVYEQLNCLVSIQWILGKCFIAVLFDLSVPSTIAQKRVLEATRVGIEQAEIFFKKRIFVGMGDFVNQIENLNKSYQSALLRLEHHLFWSLEFSDGLTSLDGSSVRIDKSLYEAMNEGNEAQAMQEFDSLVKRLHNSGNMELVYSLCLEVLVNISNMTKSWELELTVPTLNDLKQYASFDELAVNLREVLSSVCRDIGKRREFIKFPLMDKILSYVKDHFSNPDLSLQDVADNFHLSLSHLSRMFKKETGTNFNDYRSQIRIEKAKELLDTKDWLTSQETAFLVGFMDGKYFSQVFRKYCGMTPSEYRDLKNSTK</sequence>
<evidence type="ECO:0000256" key="8">
    <source>
        <dbReference type="PROSITE-ProRule" id="PRU00169"/>
    </source>
</evidence>
<feature type="modified residue" description="4-aspartylphosphate" evidence="8">
    <location>
        <position position="55"/>
    </location>
</feature>
<evidence type="ECO:0000256" key="5">
    <source>
        <dbReference type="ARBA" id="ARBA00023015"/>
    </source>
</evidence>
<feature type="domain" description="HTH araC/xylS-type" evidence="9">
    <location>
        <begin position="419"/>
        <end position="519"/>
    </location>
</feature>
<dbReference type="InterPro" id="IPR051552">
    <property type="entry name" value="HptR"/>
</dbReference>
<evidence type="ECO:0000313" key="11">
    <source>
        <dbReference type="EMBL" id="NHN34913.1"/>
    </source>
</evidence>
<keyword evidence="12" id="KW-1185">Reference proteome</keyword>
<dbReference type="SUPFAM" id="SSF52172">
    <property type="entry name" value="CheY-like"/>
    <property type="match status" value="1"/>
</dbReference>
<dbReference type="InterPro" id="IPR001789">
    <property type="entry name" value="Sig_transdc_resp-reg_receiver"/>
</dbReference>
<evidence type="ECO:0000259" key="10">
    <source>
        <dbReference type="PROSITE" id="PS50110"/>
    </source>
</evidence>
<keyword evidence="5" id="KW-0805">Transcription regulation</keyword>
<evidence type="ECO:0000256" key="4">
    <source>
        <dbReference type="ARBA" id="ARBA00023012"/>
    </source>
</evidence>
<feature type="domain" description="Response regulatory" evidence="10">
    <location>
        <begin position="3"/>
        <end position="120"/>
    </location>
</feature>
<accession>A0ABX0JG65</accession>
<keyword evidence="2" id="KW-0963">Cytoplasm</keyword>
<evidence type="ECO:0000256" key="7">
    <source>
        <dbReference type="ARBA" id="ARBA00023163"/>
    </source>
</evidence>
<evidence type="ECO:0000256" key="3">
    <source>
        <dbReference type="ARBA" id="ARBA00022553"/>
    </source>
</evidence>
<dbReference type="InterPro" id="IPR011006">
    <property type="entry name" value="CheY-like_superfamily"/>
</dbReference>
<dbReference type="PROSITE" id="PS50110">
    <property type="entry name" value="RESPONSE_REGULATORY"/>
    <property type="match status" value="1"/>
</dbReference>